<dbReference type="CDD" id="cd14978">
    <property type="entry name" value="7tmA_FMRFamide_R-like"/>
    <property type="match status" value="1"/>
</dbReference>
<feature type="transmembrane region" description="Helical" evidence="5">
    <location>
        <begin position="28"/>
        <end position="50"/>
    </location>
</feature>
<evidence type="ECO:0000256" key="5">
    <source>
        <dbReference type="SAM" id="Phobius"/>
    </source>
</evidence>
<feature type="transmembrane region" description="Helical" evidence="5">
    <location>
        <begin position="105"/>
        <end position="122"/>
    </location>
</feature>
<evidence type="ECO:0000259" key="6">
    <source>
        <dbReference type="PROSITE" id="PS50262"/>
    </source>
</evidence>
<dbReference type="GO" id="GO:0004930">
    <property type="term" value="F:G protein-coupled receptor activity"/>
    <property type="evidence" value="ECO:0007669"/>
    <property type="project" value="InterPro"/>
</dbReference>
<evidence type="ECO:0000256" key="1">
    <source>
        <dbReference type="ARBA" id="ARBA00004370"/>
    </source>
</evidence>
<feature type="transmembrane region" description="Helical" evidence="5">
    <location>
        <begin position="283"/>
        <end position="301"/>
    </location>
</feature>
<dbReference type="GO" id="GO:0016020">
    <property type="term" value="C:membrane"/>
    <property type="evidence" value="ECO:0007669"/>
    <property type="project" value="UniProtKB-SubCell"/>
</dbReference>
<organism evidence="7 8">
    <name type="scientific">Pristionchus mayeri</name>
    <dbReference type="NCBI Taxonomy" id="1317129"/>
    <lineage>
        <taxon>Eukaryota</taxon>
        <taxon>Metazoa</taxon>
        <taxon>Ecdysozoa</taxon>
        <taxon>Nematoda</taxon>
        <taxon>Chromadorea</taxon>
        <taxon>Rhabditida</taxon>
        <taxon>Rhabditina</taxon>
        <taxon>Diplogasteromorpha</taxon>
        <taxon>Diplogasteroidea</taxon>
        <taxon>Neodiplogasteridae</taxon>
        <taxon>Pristionchus</taxon>
    </lineage>
</organism>
<dbReference type="PROSITE" id="PS50262">
    <property type="entry name" value="G_PROTEIN_RECEP_F1_2"/>
    <property type="match status" value="1"/>
</dbReference>
<dbReference type="Proteomes" id="UP001328107">
    <property type="component" value="Unassembled WGS sequence"/>
</dbReference>
<dbReference type="SUPFAM" id="SSF81321">
    <property type="entry name" value="Family A G protein-coupled receptor-like"/>
    <property type="match status" value="1"/>
</dbReference>
<evidence type="ECO:0000256" key="3">
    <source>
        <dbReference type="ARBA" id="ARBA00022989"/>
    </source>
</evidence>
<keyword evidence="4 5" id="KW-0472">Membrane</keyword>
<feature type="domain" description="G-protein coupled receptors family 1 profile" evidence="6">
    <location>
        <begin position="43"/>
        <end position="299"/>
    </location>
</feature>
<evidence type="ECO:0000313" key="8">
    <source>
        <dbReference type="Proteomes" id="UP001328107"/>
    </source>
</evidence>
<dbReference type="InterPro" id="IPR000276">
    <property type="entry name" value="GPCR_Rhodpsn"/>
</dbReference>
<dbReference type="PANTHER" id="PTHR46895:SF8">
    <property type="entry name" value="G-PROTEIN COUPLED RECEPTORS FAMILY 1 PROFILE DOMAIN-CONTAINING PROTEIN"/>
    <property type="match status" value="1"/>
</dbReference>
<comment type="subcellular location">
    <subcellularLocation>
        <location evidence="1">Membrane</location>
    </subcellularLocation>
</comment>
<dbReference type="Pfam" id="PF00001">
    <property type="entry name" value="7tm_1"/>
    <property type="match status" value="1"/>
</dbReference>
<evidence type="ECO:0000256" key="2">
    <source>
        <dbReference type="ARBA" id="ARBA00022692"/>
    </source>
</evidence>
<protein>
    <recommendedName>
        <fullName evidence="6">G-protein coupled receptors family 1 profile domain-containing protein</fullName>
    </recommendedName>
</protein>
<proteinExistence type="predicted"/>
<keyword evidence="3 5" id="KW-1133">Transmembrane helix</keyword>
<keyword evidence="2 5" id="KW-0812">Transmembrane</keyword>
<reference evidence="8" key="1">
    <citation type="submission" date="2022-10" db="EMBL/GenBank/DDBJ databases">
        <title>Genome assembly of Pristionchus species.</title>
        <authorList>
            <person name="Yoshida K."/>
            <person name="Sommer R.J."/>
        </authorList>
    </citation>
    <scope>NUCLEOTIDE SEQUENCE [LARGE SCALE GENOMIC DNA]</scope>
    <source>
        <strain evidence="8">RS5460</strain>
    </source>
</reference>
<dbReference type="InterPro" id="IPR017452">
    <property type="entry name" value="GPCR_Rhodpsn_7TM"/>
</dbReference>
<accession>A0AAN5DG07</accession>
<dbReference type="EMBL" id="BTRK01000006">
    <property type="protein sequence ID" value="GMR61104.1"/>
    <property type="molecule type" value="Genomic_DNA"/>
</dbReference>
<comment type="caution">
    <text evidence="7">The sequence shown here is derived from an EMBL/GenBank/DDBJ whole genome shotgun (WGS) entry which is preliminary data.</text>
</comment>
<dbReference type="PRINTS" id="PR00237">
    <property type="entry name" value="GPCRRHODOPSN"/>
</dbReference>
<dbReference type="AlphaFoldDB" id="A0AAN5DG07"/>
<gene>
    <name evidence="7" type="ORF">PMAYCL1PPCAC_31299</name>
</gene>
<dbReference type="PANTHER" id="PTHR46895">
    <property type="entry name" value="PROTEIN CBG20548-RELATED"/>
    <property type="match status" value="1"/>
</dbReference>
<feature type="transmembrane region" description="Helical" evidence="5">
    <location>
        <begin position="143"/>
        <end position="164"/>
    </location>
</feature>
<keyword evidence="8" id="KW-1185">Reference proteome</keyword>
<evidence type="ECO:0000256" key="4">
    <source>
        <dbReference type="ARBA" id="ARBA00023136"/>
    </source>
</evidence>
<feature type="transmembrane region" description="Helical" evidence="5">
    <location>
        <begin position="239"/>
        <end position="263"/>
    </location>
</feature>
<name>A0AAN5DG07_9BILA</name>
<feature type="transmembrane region" description="Helical" evidence="5">
    <location>
        <begin position="62"/>
        <end position="85"/>
    </location>
</feature>
<dbReference type="Gene3D" id="1.20.1070.10">
    <property type="entry name" value="Rhodopsin 7-helix transmembrane proteins"/>
    <property type="match status" value="1"/>
</dbReference>
<feature type="transmembrane region" description="Helical" evidence="5">
    <location>
        <begin position="184"/>
        <end position="207"/>
    </location>
</feature>
<evidence type="ECO:0000313" key="7">
    <source>
        <dbReference type="EMBL" id="GMR61104.1"/>
    </source>
</evidence>
<sequence>MNNDTVSAAVNGTQPVESTIDTQIVRFIYKYVLLIQILFGSSGNVLNLIVLLSRKMRSRTNLLFALMASADLAFLLVNSIHVLYANNILQKGAWFRNAQPFMTGFVNWCSAISIWCMLYATIERVQVLRNPFRAVSKRQISCRFVSTLLGICSCSLLLTSFHFVPKDNIRQLPKLAQDGIGWLNALFIIFLPCIISICLNMLLIHALKRQKFAANKLAGDDHSANRNLINTQSKNERKVTFMVVVILSSFIIFNFPGAVWFVAKMHNVHLGMNINRVNLIQTITNSLAITGKMLNFVLFCSSSSHFRAMLLSRCRELIRCVLRHRFHHTDPQVSLDSSRRSFGVLF</sequence>